<evidence type="ECO:0000313" key="2">
    <source>
        <dbReference type="Proteomes" id="UP000790347"/>
    </source>
</evidence>
<name>A0A922I4Q8_DERFA</name>
<accession>A0A922I4Q8</accession>
<reference evidence="1" key="2">
    <citation type="journal article" date="2022" name="Res Sq">
        <title>Comparative Genomics Reveals Insights into the Divergent Evolution of Astigmatic Mites and Household Pest Adaptations.</title>
        <authorList>
            <person name="Xiong Q."/>
            <person name="Wan A.T.-Y."/>
            <person name="Liu X.-Y."/>
            <person name="Fung C.S.-H."/>
            <person name="Xiao X."/>
            <person name="Malainual N."/>
            <person name="Hou J."/>
            <person name="Wang L."/>
            <person name="Wang M."/>
            <person name="Yang K."/>
            <person name="Cui Y."/>
            <person name="Leung E."/>
            <person name="Nong W."/>
            <person name="Shin S.-K."/>
            <person name="Au S."/>
            <person name="Jeong K.Y."/>
            <person name="Chew F.T."/>
            <person name="Hui J."/>
            <person name="Leung T.F."/>
            <person name="Tungtrongchitr A."/>
            <person name="Zhong N."/>
            <person name="Liu Z."/>
            <person name="Tsui S."/>
        </authorList>
    </citation>
    <scope>NUCLEOTIDE SEQUENCE</scope>
    <source>
        <strain evidence="1">Derf</strain>
        <tissue evidence="1">Whole organism</tissue>
    </source>
</reference>
<evidence type="ECO:0000313" key="1">
    <source>
        <dbReference type="EMBL" id="KAH9517951.1"/>
    </source>
</evidence>
<dbReference type="EMBL" id="ASGP02000003">
    <property type="protein sequence ID" value="KAH9517951.1"/>
    <property type="molecule type" value="Genomic_DNA"/>
</dbReference>
<keyword evidence="2" id="KW-1185">Reference proteome</keyword>
<gene>
    <name evidence="1" type="ORF">DERF_008564</name>
</gene>
<dbReference type="Proteomes" id="UP000790347">
    <property type="component" value="Unassembled WGS sequence"/>
</dbReference>
<sequence>MIKSSSSSSKPYWIYENVSILGVDVGYNKSMVIHYDHLLYIFY</sequence>
<reference evidence="1" key="1">
    <citation type="submission" date="2013-05" db="EMBL/GenBank/DDBJ databases">
        <authorList>
            <person name="Yim A.K.Y."/>
            <person name="Chan T.F."/>
            <person name="Ji K.M."/>
            <person name="Liu X.Y."/>
            <person name="Zhou J.W."/>
            <person name="Li R.Q."/>
            <person name="Yang K.Y."/>
            <person name="Li J."/>
            <person name="Li M."/>
            <person name="Law P.T.W."/>
            <person name="Wu Y.L."/>
            <person name="Cai Z.L."/>
            <person name="Qin H."/>
            <person name="Bao Y."/>
            <person name="Leung R.K.K."/>
            <person name="Ng P.K.S."/>
            <person name="Zou J."/>
            <person name="Zhong X.J."/>
            <person name="Ran P.X."/>
            <person name="Zhong N.S."/>
            <person name="Liu Z.G."/>
            <person name="Tsui S.K.W."/>
        </authorList>
    </citation>
    <scope>NUCLEOTIDE SEQUENCE</scope>
    <source>
        <strain evidence="1">Derf</strain>
        <tissue evidence="1">Whole organism</tissue>
    </source>
</reference>
<protein>
    <submittedName>
        <fullName evidence="1">Uncharacterized protein</fullName>
    </submittedName>
</protein>
<organism evidence="1 2">
    <name type="scientific">Dermatophagoides farinae</name>
    <name type="common">American house dust mite</name>
    <dbReference type="NCBI Taxonomy" id="6954"/>
    <lineage>
        <taxon>Eukaryota</taxon>
        <taxon>Metazoa</taxon>
        <taxon>Ecdysozoa</taxon>
        <taxon>Arthropoda</taxon>
        <taxon>Chelicerata</taxon>
        <taxon>Arachnida</taxon>
        <taxon>Acari</taxon>
        <taxon>Acariformes</taxon>
        <taxon>Sarcoptiformes</taxon>
        <taxon>Astigmata</taxon>
        <taxon>Psoroptidia</taxon>
        <taxon>Analgoidea</taxon>
        <taxon>Pyroglyphidae</taxon>
        <taxon>Dermatophagoidinae</taxon>
        <taxon>Dermatophagoides</taxon>
    </lineage>
</organism>
<dbReference type="AlphaFoldDB" id="A0A922I4Q8"/>
<proteinExistence type="predicted"/>
<comment type="caution">
    <text evidence="1">The sequence shown here is derived from an EMBL/GenBank/DDBJ whole genome shotgun (WGS) entry which is preliminary data.</text>
</comment>